<dbReference type="STRING" id="135208.A0A4Y9ZTZ6"/>
<evidence type="ECO:0000313" key="3">
    <source>
        <dbReference type="Proteomes" id="UP000298061"/>
    </source>
</evidence>
<dbReference type="EMBL" id="SFCI01000759">
    <property type="protein sequence ID" value="TFY78055.1"/>
    <property type="molecule type" value="Genomic_DNA"/>
</dbReference>
<evidence type="ECO:0000313" key="2">
    <source>
        <dbReference type="EMBL" id="TFY78055.1"/>
    </source>
</evidence>
<comment type="caution">
    <text evidence="2">The sequence shown here is derived from an EMBL/GenBank/DDBJ whole genome shotgun (WGS) entry which is preliminary data.</text>
</comment>
<proteinExistence type="predicted"/>
<sequence>MPAPHSVPPLALVMPHPSLPRRRSSMLSQTTPRTPSCGSPIYTAVFLPSSSNRKSSDSWTSSNFDMADDELQAEWTPEQTRLLSRTMDALPAHILTPFNGPVPPSNLLDKIARGVSQVKGPNDWPHCLRATRAKLIELCRARAQDVAEEKRRNTIEEEDLPYEGGVPLRQTTNIGTRRLYRQSSMDFMQSARLSADRNSDPFSRVSNHLERTDRVFPNPAYHPYSRPPSSKGRPNSNGIYSHGPSTPSSTTLHSSRSSMSLSRRSTSSTLSSSSDMHTLPVFGPNARKTRRTDSFGASRQPLKRAPSFTTDSTCSDEDSKACTRSAKKVRRQAPLTPDSIEERKPKKHNGCAPPAGARATLKRNPSMFGPELPPIPAQAQPEQPFLRVQIPALQPQTPCPCTPPRTIRRVRPLRAARRISFSSAPMAPLEANEPVEIISGSGLGLGDAFQLR</sequence>
<dbReference type="Proteomes" id="UP000298061">
    <property type="component" value="Unassembled WGS sequence"/>
</dbReference>
<organism evidence="2 3">
    <name type="scientific">Hericium alpestre</name>
    <dbReference type="NCBI Taxonomy" id="135208"/>
    <lineage>
        <taxon>Eukaryota</taxon>
        <taxon>Fungi</taxon>
        <taxon>Dikarya</taxon>
        <taxon>Basidiomycota</taxon>
        <taxon>Agaricomycotina</taxon>
        <taxon>Agaricomycetes</taxon>
        <taxon>Russulales</taxon>
        <taxon>Hericiaceae</taxon>
        <taxon>Hericium</taxon>
    </lineage>
</organism>
<dbReference type="OrthoDB" id="433738at2759"/>
<keyword evidence="3" id="KW-1185">Reference proteome</keyword>
<gene>
    <name evidence="2" type="ORF">EWM64_g5957</name>
</gene>
<name>A0A4Y9ZTZ6_9AGAM</name>
<accession>A0A4Y9ZTZ6</accession>
<dbReference type="AlphaFoldDB" id="A0A4Y9ZTZ6"/>
<protein>
    <submittedName>
        <fullName evidence="2">Uncharacterized protein</fullName>
    </submittedName>
</protein>
<evidence type="ECO:0000256" key="1">
    <source>
        <dbReference type="SAM" id="MobiDB-lite"/>
    </source>
</evidence>
<reference evidence="2 3" key="1">
    <citation type="submission" date="2019-02" db="EMBL/GenBank/DDBJ databases">
        <title>Genome sequencing of the rare red list fungi Hericium alpestre (H. flagellum).</title>
        <authorList>
            <person name="Buettner E."/>
            <person name="Kellner H."/>
        </authorList>
    </citation>
    <scope>NUCLEOTIDE SEQUENCE [LARGE SCALE GENOMIC DNA]</scope>
    <source>
        <strain evidence="2 3">DSM 108284</strain>
    </source>
</reference>
<feature type="compositionally biased region" description="Low complexity" evidence="1">
    <location>
        <begin position="245"/>
        <end position="274"/>
    </location>
</feature>
<feature type="region of interest" description="Disordered" evidence="1">
    <location>
        <begin position="1"/>
        <end position="39"/>
    </location>
</feature>
<feature type="region of interest" description="Disordered" evidence="1">
    <location>
        <begin position="191"/>
        <end position="360"/>
    </location>
</feature>